<feature type="compositionally biased region" description="Polar residues" evidence="1">
    <location>
        <begin position="14"/>
        <end position="30"/>
    </location>
</feature>
<evidence type="ECO:0000256" key="1">
    <source>
        <dbReference type="SAM" id="MobiDB-lite"/>
    </source>
</evidence>
<protein>
    <submittedName>
        <fullName evidence="2">Helitron helicase-like domain-containing protein</fullName>
    </submittedName>
</protein>
<dbReference type="PANTHER" id="PTHR45786:SF74">
    <property type="entry name" value="ATP-DEPENDENT DNA HELICASE"/>
    <property type="match status" value="1"/>
</dbReference>
<comment type="caution">
    <text evidence="2">The sequence shown here is derived from an EMBL/GenBank/DDBJ whole genome shotgun (WGS) entry which is preliminary data.</text>
</comment>
<dbReference type="Proteomes" id="UP000245207">
    <property type="component" value="Unassembled WGS sequence"/>
</dbReference>
<accession>A0A2U1KHE1</accession>
<dbReference type="PANTHER" id="PTHR45786">
    <property type="entry name" value="DNA BINDING PROTEIN-LIKE"/>
    <property type="match status" value="1"/>
</dbReference>
<dbReference type="STRING" id="35608.A0A2U1KHE1"/>
<name>A0A2U1KHE1_ARTAN</name>
<dbReference type="AlphaFoldDB" id="A0A2U1KHE1"/>
<dbReference type="EMBL" id="PKPP01018658">
    <property type="protein sequence ID" value="PWA36172.1"/>
    <property type="molecule type" value="Genomic_DNA"/>
</dbReference>
<keyword evidence="2" id="KW-0347">Helicase</keyword>
<evidence type="ECO:0000313" key="2">
    <source>
        <dbReference type="EMBL" id="PWA36172.1"/>
    </source>
</evidence>
<keyword evidence="2" id="KW-0378">Hydrolase</keyword>
<dbReference type="GO" id="GO:0004386">
    <property type="term" value="F:helicase activity"/>
    <property type="evidence" value="ECO:0007669"/>
    <property type="project" value="UniProtKB-KW"/>
</dbReference>
<feature type="region of interest" description="Disordered" evidence="1">
    <location>
        <begin position="1"/>
        <end position="33"/>
    </location>
</feature>
<reference evidence="2 3" key="1">
    <citation type="journal article" date="2018" name="Mol. Plant">
        <title>The genome of Artemisia annua provides insight into the evolution of Asteraceae family and artemisinin biosynthesis.</title>
        <authorList>
            <person name="Shen Q."/>
            <person name="Zhang L."/>
            <person name="Liao Z."/>
            <person name="Wang S."/>
            <person name="Yan T."/>
            <person name="Shi P."/>
            <person name="Liu M."/>
            <person name="Fu X."/>
            <person name="Pan Q."/>
            <person name="Wang Y."/>
            <person name="Lv Z."/>
            <person name="Lu X."/>
            <person name="Zhang F."/>
            <person name="Jiang W."/>
            <person name="Ma Y."/>
            <person name="Chen M."/>
            <person name="Hao X."/>
            <person name="Li L."/>
            <person name="Tang Y."/>
            <person name="Lv G."/>
            <person name="Zhou Y."/>
            <person name="Sun X."/>
            <person name="Brodelius P.E."/>
            <person name="Rose J.K.C."/>
            <person name="Tang K."/>
        </authorList>
    </citation>
    <scope>NUCLEOTIDE SEQUENCE [LARGE SCALE GENOMIC DNA]</scope>
    <source>
        <strain evidence="3">cv. Huhao1</strain>
        <tissue evidence="2">Leaf</tissue>
    </source>
</reference>
<proteinExistence type="predicted"/>
<organism evidence="2 3">
    <name type="scientific">Artemisia annua</name>
    <name type="common">Sweet wormwood</name>
    <dbReference type="NCBI Taxonomy" id="35608"/>
    <lineage>
        <taxon>Eukaryota</taxon>
        <taxon>Viridiplantae</taxon>
        <taxon>Streptophyta</taxon>
        <taxon>Embryophyta</taxon>
        <taxon>Tracheophyta</taxon>
        <taxon>Spermatophyta</taxon>
        <taxon>Magnoliopsida</taxon>
        <taxon>eudicotyledons</taxon>
        <taxon>Gunneridae</taxon>
        <taxon>Pentapetalae</taxon>
        <taxon>asterids</taxon>
        <taxon>campanulids</taxon>
        <taxon>Asterales</taxon>
        <taxon>Asteraceae</taxon>
        <taxon>Asteroideae</taxon>
        <taxon>Anthemideae</taxon>
        <taxon>Artemisiinae</taxon>
        <taxon>Artemisia</taxon>
    </lineage>
</organism>
<keyword evidence="2" id="KW-0547">Nucleotide-binding</keyword>
<evidence type="ECO:0000313" key="3">
    <source>
        <dbReference type="Proteomes" id="UP000245207"/>
    </source>
</evidence>
<gene>
    <name evidence="2" type="ORF">CTI12_AA603050</name>
</gene>
<dbReference type="OrthoDB" id="2272314at2759"/>
<keyword evidence="2" id="KW-0067">ATP-binding</keyword>
<sequence length="617" mass="68626">MRTKGKGKRKDTEPTSVNINTSQSETNVSPSLPVGVDMFGSAVGDRLDHSGHECFATRLKRKITHASSVVEGSSAKRLACATGPGSSMDGVSVGHAVGQPCEQPQEQRDAQLFNTFPQHSAISHSQQPFVLDFASGTIYPKLYTDNARPTGVNNDNGKRPADVCLESVAQQTSSVKRRRTLLSTGSVHERPTPAASLAPQGVLHSLRATGVPSQNVQCTMTPTSLATEMVGNTSVAYHEGMSITINGPNTSTPVTESSTSVHPEIPVNSRPVAEGLHNLTHMPTHEQFFGGPPQQPRRQRMQNPRFGLPAEYRRFGSCQCVCFYCHAKFWYEERISSSTRRTGPLPTFLLRHIRAYNQMFLMTSLGATVDESVNNDRGPYVFKVSGQIYHCIGKLCPDQGTNPRFLQLYIYDTDNEVQYRLKIFENNGGNVLRREIVEGLIKLLDEHNTLVQLFRTARDKLQQQDVPEFRVRLFSVVGSAQHELPTADNIGAIVFDSGPQTEAEFDIVVEAHSGEPQRISRLYPGYMALYFPLLFIYGEHGYHTDLRLIDVQGTDPDSDKGMSMNQFYAYQIHDRADRYKITSGQKENDIKSKPHRHNEAISLDGEHHHHHDPTGSQ</sequence>
<keyword evidence="3" id="KW-1185">Reference proteome</keyword>